<name>A0ABV8JUW5_9FLAO</name>
<feature type="domain" description="SusD-like N-terminal" evidence="7">
    <location>
        <begin position="117"/>
        <end position="223"/>
    </location>
</feature>
<dbReference type="Pfam" id="PF14322">
    <property type="entry name" value="SusD-like_3"/>
    <property type="match status" value="1"/>
</dbReference>
<dbReference type="RefSeq" id="WP_192461653.1">
    <property type="nucleotide sequence ID" value="NZ_JACYFJ010000002.1"/>
</dbReference>
<accession>A0ABV8JUW5</accession>
<dbReference type="InterPro" id="IPR011990">
    <property type="entry name" value="TPR-like_helical_dom_sf"/>
</dbReference>
<feature type="domain" description="RagB/SusD" evidence="6">
    <location>
        <begin position="336"/>
        <end position="603"/>
    </location>
</feature>
<evidence type="ECO:0000256" key="1">
    <source>
        <dbReference type="ARBA" id="ARBA00004442"/>
    </source>
</evidence>
<comment type="subcellular location">
    <subcellularLocation>
        <location evidence="1">Cell outer membrane</location>
    </subcellularLocation>
</comment>
<evidence type="ECO:0000259" key="6">
    <source>
        <dbReference type="Pfam" id="PF07980"/>
    </source>
</evidence>
<sequence>MMKNLYNLLGGLCLIAIIASCEDYLDRSIETELTEEDVFKNFDSAQGFVEEMYAMIVDYSTAAHWQHFHCYAEDAVGIDTWQFDYAIDEGRYWEWQRNGTGSMFDGPTNTNADLPFDRAKLWPSSWAGIRKSNIVIADADSLMTDATQIEKDAVLGQAYFFRAFFHHEIMKFWGSIPYIDQVLENDWQLPRPLEWSETALKIDEDFQRAADLLPEDWDDPAWTPGQKSQGQNMFRITKGAALSLKAKNLLYAASPLMQNSAGTYDYDQELAKRAADTFAEVIKMPQYSLVPWDEYETVFYSTQGRYPNTSEHIFSQSGSVGWFQSFLPTNWQLGAIGQNNLASFPTHNYIQHNFGMNDGLSCEDSPSYDPANPWDNRDPRLYKWLVLDGDQMVQNLGAATGENEVHRYAQFHSSGEHRYPNKGNGSRTGYVAKKWFPIGFNNFDNQGVFAWRLHVRLTDVYLMYAEAALVAYGINGKPDGFDLSALDAINRIRERAVPDGSLNVQPQYLTGTDAFMDEIRRERAVELSYESHRWMDIRRWKLGTQEKYKLKTELVFDRNSEGKAINFVERVLRTKVFEEKHYWLPFPKNDTELYEGFPQNPGW</sequence>
<evidence type="ECO:0000256" key="2">
    <source>
        <dbReference type="ARBA" id="ARBA00006275"/>
    </source>
</evidence>
<evidence type="ECO:0000313" key="9">
    <source>
        <dbReference type="Proteomes" id="UP001595814"/>
    </source>
</evidence>
<keyword evidence="9" id="KW-1185">Reference proteome</keyword>
<dbReference type="Pfam" id="PF07980">
    <property type="entry name" value="SusD_RagB"/>
    <property type="match status" value="1"/>
</dbReference>
<keyword evidence="5" id="KW-0998">Cell outer membrane</keyword>
<dbReference type="InterPro" id="IPR033985">
    <property type="entry name" value="SusD-like_N"/>
</dbReference>
<evidence type="ECO:0000313" key="8">
    <source>
        <dbReference type="EMBL" id="MFC4096920.1"/>
    </source>
</evidence>
<dbReference type="EMBL" id="JBHSAW010000010">
    <property type="protein sequence ID" value="MFC4096920.1"/>
    <property type="molecule type" value="Genomic_DNA"/>
</dbReference>
<dbReference type="PROSITE" id="PS51257">
    <property type="entry name" value="PROKAR_LIPOPROTEIN"/>
    <property type="match status" value="1"/>
</dbReference>
<keyword evidence="3" id="KW-0732">Signal</keyword>
<evidence type="ECO:0000259" key="7">
    <source>
        <dbReference type="Pfam" id="PF14322"/>
    </source>
</evidence>
<evidence type="ECO:0000256" key="3">
    <source>
        <dbReference type="ARBA" id="ARBA00022729"/>
    </source>
</evidence>
<dbReference type="Gene3D" id="1.25.40.390">
    <property type="match status" value="1"/>
</dbReference>
<comment type="caution">
    <text evidence="8">The sequence shown here is derived from an EMBL/GenBank/DDBJ whole genome shotgun (WGS) entry which is preliminary data.</text>
</comment>
<evidence type="ECO:0000256" key="4">
    <source>
        <dbReference type="ARBA" id="ARBA00023136"/>
    </source>
</evidence>
<evidence type="ECO:0000256" key="5">
    <source>
        <dbReference type="ARBA" id="ARBA00023237"/>
    </source>
</evidence>
<comment type="similarity">
    <text evidence="2">Belongs to the SusD family.</text>
</comment>
<dbReference type="InterPro" id="IPR012944">
    <property type="entry name" value="SusD_RagB_dom"/>
</dbReference>
<reference evidence="9" key="1">
    <citation type="journal article" date="2019" name="Int. J. Syst. Evol. Microbiol.">
        <title>The Global Catalogue of Microorganisms (GCM) 10K type strain sequencing project: providing services to taxonomists for standard genome sequencing and annotation.</title>
        <authorList>
            <consortium name="The Broad Institute Genomics Platform"/>
            <consortium name="The Broad Institute Genome Sequencing Center for Infectious Disease"/>
            <person name="Wu L."/>
            <person name="Ma J."/>
        </authorList>
    </citation>
    <scope>NUCLEOTIDE SEQUENCE [LARGE SCALE GENOMIC DNA]</scope>
    <source>
        <strain evidence="9">CECT 7477</strain>
    </source>
</reference>
<keyword evidence="4" id="KW-0472">Membrane</keyword>
<protein>
    <submittedName>
        <fullName evidence="8">RagB/SusD family nutrient uptake outer membrane protein</fullName>
    </submittedName>
</protein>
<dbReference type="Proteomes" id="UP001595814">
    <property type="component" value="Unassembled WGS sequence"/>
</dbReference>
<organism evidence="8 9">
    <name type="scientific">Euzebyella saccharophila</name>
    <dbReference type="NCBI Taxonomy" id="679664"/>
    <lineage>
        <taxon>Bacteria</taxon>
        <taxon>Pseudomonadati</taxon>
        <taxon>Bacteroidota</taxon>
        <taxon>Flavobacteriia</taxon>
        <taxon>Flavobacteriales</taxon>
        <taxon>Flavobacteriaceae</taxon>
        <taxon>Euzebyella</taxon>
    </lineage>
</organism>
<gene>
    <name evidence="8" type="ORF">ACFOUT_13610</name>
</gene>
<dbReference type="SUPFAM" id="SSF48452">
    <property type="entry name" value="TPR-like"/>
    <property type="match status" value="1"/>
</dbReference>
<proteinExistence type="inferred from homology"/>